<sequence length="273" mass="30125">MNKGFQLARFIALAMVWSESGVAADADSQAELAKQSLNPVAALYSLPIQYNWNQKLGPSGEGYQSVTNIQPVLPFSLNEEWNLISRTILPVIDQHGLVPGGIADKSGVGDTTQSFFFSPKQPTASGWIWGAGPAILVPTGSDDLLSSEQWGLGPTVVALKQSNGWTRGILANHIWSLEDSPPDDKDKVNQTFLQPFFSFTTHTYTTFGINTESTYDWQTRQWSVPINLFVTQLFKVGHQPMSLQAGPRYWVESPENGAEGWGFRVAFTLLFPK</sequence>
<dbReference type="EMBL" id="JAVDSD010000004">
    <property type="protein sequence ID" value="MDR6607045.1"/>
    <property type="molecule type" value="Genomic_DNA"/>
</dbReference>
<evidence type="ECO:0000313" key="1">
    <source>
        <dbReference type="EMBL" id="MDR6607045.1"/>
    </source>
</evidence>
<comment type="caution">
    <text evidence="1">The sequence shown here is derived from an EMBL/GenBank/DDBJ whole genome shotgun (WGS) entry which is preliminary data.</text>
</comment>
<organism evidence="1 2">
    <name type="scientific">Pseudomonas synxantha</name>
    <dbReference type="NCBI Taxonomy" id="47883"/>
    <lineage>
        <taxon>Bacteria</taxon>
        <taxon>Pseudomonadati</taxon>
        <taxon>Pseudomonadota</taxon>
        <taxon>Gammaproteobacteria</taxon>
        <taxon>Pseudomonadales</taxon>
        <taxon>Pseudomonadaceae</taxon>
        <taxon>Pseudomonas</taxon>
    </lineage>
</organism>
<name>A0ACC6JLE4_9PSED</name>
<evidence type="ECO:0000313" key="2">
    <source>
        <dbReference type="Proteomes" id="UP001259420"/>
    </source>
</evidence>
<reference evidence="1" key="1">
    <citation type="submission" date="2023-07" db="EMBL/GenBank/DDBJ databases">
        <title>Sorghum-associated microbial communities from plants grown in Nebraska, USA.</title>
        <authorList>
            <person name="Schachtman D."/>
        </authorList>
    </citation>
    <scope>NUCLEOTIDE SEQUENCE</scope>
    <source>
        <strain evidence="1">BE46</strain>
    </source>
</reference>
<proteinExistence type="predicted"/>
<keyword evidence="2" id="KW-1185">Reference proteome</keyword>
<accession>A0ACC6JLE4</accession>
<gene>
    <name evidence="1" type="ORF">J2X87_002115</name>
</gene>
<dbReference type="Proteomes" id="UP001259420">
    <property type="component" value="Unassembled WGS sequence"/>
</dbReference>
<protein>
    <submittedName>
        <fullName evidence="1">Uncharacterized protein</fullName>
    </submittedName>
</protein>